<name>A0AB34PD04_9XANT</name>
<reference evidence="1 2" key="1">
    <citation type="submission" date="2014-10" db="EMBL/GenBank/DDBJ databases">
        <title>Genome sequence of a Xanthomonas strain that is pathogenic on beans.</title>
        <authorList>
            <person name="Aritua V."/>
            <person name="Sapp M."/>
            <person name="Harrison J."/>
            <person name="Smith J."/>
            <person name="Studholme D."/>
        </authorList>
    </citation>
    <scope>NUCLEOTIDE SEQUENCE [LARGE SCALE GENOMIC DNA]</scope>
    <source>
        <strain evidence="1 2">Nyagatare</strain>
    </source>
</reference>
<evidence type="ECO:0000313" key="1">
    <source>
        <dbReference type="EMBL" id="KGK59201.1"/>
    </source>
</evidence>
<sequence>MGWPRFETDPIVLHLAQRHTDSLPRDRNFRARGYCLDIVPDGGGLTDRNVSPEQQVITWNME</sequence>
<organism evidence="1 2">
    <name type="scientific">Xanthomonas cannabis pv. phaseoli</name>
    <dbReference type="NCBI Taxonomy" id="1885902"/>
    <lineage>
        <taxon>Bacteria</taxon>
        <taxon>Pseudomonadati</taxon>
        <taxon>Pseudomonadota</taxon>
        <taxon>Gammaproteobacteria</taxon>
        <taxon>Lysobacterales</taxon>
        <taxon>Lysobacteraceae</taxon>
        <taxon>Xanthomonas</taxon>
    </lineage>
</organism>
<dbReference type="EMBL" id="JRQI01000008">
    <property type="protein sequence ID" value="KGK59201.1"/>
    <property type="molecule type" value="Genomic_DNA"/>
</dbReference>
<proteinExistence type="predicted"/>
<dbReference type="Proteomes" id="UP000029879">
    <property type="component" value="Unassembled WGS sequence"/>
</dbReference>
<comment type="caution">
    <text evidence="1">The sequence shown here is derived from an EMBL/GenBank/DDBJ whole genome shotgun (WGS) entry which is preliminary data.</text>
</comment>
<accession>A0AB34PD04</accession>
<dbReference type="AlphaFoldDB" id="A0AB34PD04"/>
<evidence type="ECO:0000313" key="2">
    <source>
        <dbReference type="Proteomes" id="UP000029879"/>
    </source>
</evidence>
<protein>
    <submittedName>
        <fullName evidence="1">Uncharacterized protein</fullName>
    </submittedName>
</protein>
<gene>
    <name evidence="1" type="ORF">NC00_03470</name>
</gene>